<keyword evidence="2" id="KW-1185">Reference proteome</keyword>
<sequence>MSNKPIPIDLVPHADIIQDSKEFLRMWVKNDGASICFINPIPIGPNPSAFGTMMVDAIRHAAKTYVRATGISQEEALNHIWQAMDKERGNEKDHAILYRMQDE</sequence>
<accession>A0A1L3JA09</accession>
<dbReference type="OrthoDB" id="7558075at2"/>
<reference evidence="1 2" key="1">
    <citation type="submission" date="2016-11" db="EMBL/GenBank/DDBJ databases">
        <title>Sphingorhabdus sp. LPB0140, isolated from marine environment.</title>
        <authorList>
            <person name="Kim E."/>
            <person name="Yi H."/>
        </authorList>
    </citation>
    <scope>NUCLEOTIDE SEQUENCE [LARGE SCALE GENOMIC DNA]</scope>
    <source>
        <strain evidence="1 2">LPB0140</strain>
    </source>
</reference>
<protein>
    <recommendedName>
        <fullName evidence="3">DUF5076 domain-containing protein</fullName>
    </recommendedName>
</protein>
<organism evidence="1 2">
    <name type="scientific">Sphingorhabdus lutea</name>
    <dbReference type="NCBI Taxonomy" id="1913578"/>
    <lineage>
        <taxon>Bacteria</taxon>
        <taxon>Pseudomonadati</taxon>
        <taxon>Pseudomonadota</taxon>
        <taxon>Alphaproteobacteria</taxon>
        <taxon>Sphingomonadales</taxon>
        <taxon>Sphingomonadaceae</taxon>
        <taxon>Sphingorhabdus</taxon>
    </lineage>
</organism>
<dbReference type="Proteomes" id="UP000242561">
    <property type="component" value="Chromosome"/>
</dbReference>
<dbReference type="KEGG" id="sphl:LPB140_02640"/>
<dbReference type="Pfam" id="PF16826">
    <property type="entry name" value="DUF5076"/>
    <property type="match status" value="1"/>
</dbReference>
<dbReference type="EMBL" id="CP018154">
    <property type="protein sequence ID" value="APG61903.1"/>
    <property type="molecule type" value="Genomic_DNA"/>
</dbReference>
<dbReference type="AlphaFoldDB" id="A0A1L3JA09"/>
<dbReference type="Gene3D" id="3.30.2370.10">
    <property type="entry name" value="putative pyruvate dehydrogenase"/>
    <property type="match status" value="1"/>
</dbReference>
<dbReference type="RefSeq" id="WP_072558550.1">
    <property type="nucleotide sequence ID" value="NZ_CP018154.1"/>
</dbReference>
<evidence type="ECO:0008006" key="3">
    <source>
        <dbReference type="Google" id="ProtNLM"/>
    </source>
</evidence>
<dbReference type="STRING" id="1913578.LPB140_02640"/>
<evidence type="ECO:0000313" key="2">
    <source>
        <dbReference type="Proteomes" id="UP000242561"/>
    </source>
</evidence>
<evidence type="ECO:0000313" key="1">
    <source>
        <dbReference type="EMBL" id="APG61903.1"/>
    </source>
</evidence>
<proteinExistence type="predicted"/>
<gene>
    <name evidence="1" type="ORF">LPB140_02640</name>
</gene>
<dbReference type="InterPro" id="IPR031796">
    <property type="entry name" value="DUF5076"/>
</dbReference>
<name>A0A1L3JA09_9SPHN</name>